<feature type="transmembrane region" description="Helical" evidence="6">
    <location>
        <begin position="161"/>
        <end position="178"/>
    </location>
</feature>
<keyword evidence="5 6" id="KW-0472">Membrane</keyword>
<evidence type="ECO:0000256" key="2">
    <source>
        <dbReference type="ARBA" id="ARBA00022475"/>
    </source>
</evidence>
<dbReference type="InterPro" id="IPR024923">
    <property type="entry name" value="PG_synth_SpoVB"/>
</dbReference>
<dbReference type="PANTHER" id="PTHR30250:SF21">
    <property type="entry name" value="LIPID II FLIPPASE MURJ"/>
    <property type="match status" value="1"/>
</dbReference>
<feature type="transmembrane region" description="Helical" evidence="6">
    <location>
        <begin position="122"/>
        <end position="140"/>
    </location>
</feature>
<keyword evidence="4 6" id="KW-1133">Transmembrane helix</keyword>
<keyword evidence="2" id="KW-1003">Cell membrane</keyword>
<keyword evidence="3 6" id="KW-0812">Transmembrane</keyword>
<feature type="transmembrane region" description="Helical" evidence="6">
    <location>
        <begin position="384"/>
        <end position="406"/>
    </location>
</feature>
<evidence type="ECO:0000256" key="6">
    <source>
        <dbReference type="SAM" id="Phobius"/>
    </source>
</evidence>
<dbReference type="Pfam" id="PF01943">
    <property type="entry name" value="Polysacc_synt"/>
    <property type="match status" value="1"/>
</dbReference>
<dbReference type="GO" id="GO:0005886">
    <property type="term" value="C:plasma membrane"/>
    <property type="evidence" value="ECO:0007669"/>
    <property type="project" value="UniProtKB-SubCell"/>
</dbReference>
<reference evidence="7" key="1">
    <citation type="submission" date="2022-07" db="EMBL/GenBank/DDBJ databases">
        <title>Enhanced cultured diversity of the mouse gut microbiota enables custom-made synthetic communities.</title>
        <authorList>
            <person name="Afrizal A."/>
        </authorList>
    </citation>
    <scope>NUCLEOTIDE SEQUENCE</scope>
    <source>
        <strain evidence="7">DSM 28593</strain>
    </source>
</reference>
<dbReference type="PANTHER" id="PTHR30250">
    <property type="entry name" value="PST FAMILY PREDICTED COLANIC ACID TRANSPORTER"/>
    <property type="match status" value="1"/>
</dbReference>
<feature type="transmembrane region" description="Helical" evidence="6">
    <location>
        <begin position="280"/>
        <end position="301"/>
    </location>
</feature>
<keyword evidence="8" id="KW-1185">Reference proteome</keyword>
<protein>
    <submittedName>
        <fullName evidence="7">Polysaccharide biosynthesis protein</fullName>
    </submittedName>
</protein>
<evidence type="ECO:0000313" key="7">
    <source>
        <dbReference type="EMBL" id="MCR1900288.1"/>
    </source>
</evidence>
<feature type="transmembrane region" description="Helical" evidence="6">
    <location>
        <begin position="447"/>
        <end position="465"/>
    </location>
</feature>
<dbReference type="AlphaFoldDB" id="A0AAE3L4M3"/>
<dbReference type="Proteomes" id="UP001205748">
    <property type="component" value="Unassembled WGS sequence"/>
</dbReference>
<dbReference type="CDD" id="cd13124">
    <property type="entry name" value="MATE_SpoVB_like"/>
    <property type="match status" value="1"/>
</dbReference>
<evidence type="ECO:0000256" key="3">
    <source>
        <dbReference type="ARBA" id="ARBA00022692"/>
    </source>
</evidence>
<comment type="caution">
    <text evidence="7">The sequence shown here is derived from an EMBL/GenBank/DDBJ whole genome shotgun (WGS) entry which is preliminary data.</text>
</comment>
<evidence type="ECO:0000256" key="5">
    <source>
        <dbReference type="ARBA" id="ARBA00023136"/>
    </source>
</evidence>
<feature type="transmembrane region" description="Helical" evidence="6">
    <location>
        <begin position="412"/>
        <end position="435"/>
    </location>
</feature>
<accession>A0AAE3L4M3</accession>
<comment type="subcellular location">
    <subcellularLocation>
        <location evidence="1">Cell membrane</location>
        <topology evidence="1">Multi-pass membrane protein</topology>
    </subcellularLocation>
</comment>
<feature type="transmembrane region" description="Helical" evidence="6">
    <location>
        <begin position="87"/>
        <end position="110"/>
    </location>
</feature>
<organism evidence="7 8">
    <name type="scientific">Irregularibacter muris</name>
    <dbReference type="NCBI Taxonomy" id="1796619"/>
    <lineage>
        <taxon>Bacteria</taxon>
        <taxon>Bacillati</taxon>
        <taxon>Bacillota</taxon>
        <taxon>Clostridia</taxon>
        <taxon>Eubacteriales</taxon>
        <taxon>Eubacteriaceae</taxon>
        <taxon>Irregularibacter</taxon>
    </lineage>
</organism>
<dbReference type="InterPro" id="IPR050833">
    <property type="entry name" value="Poly_Biosynth_Transport"/>
</dbReference>
<feature type="transmembrane region" description="Helical" evidence="6">
    <location>
        <begin position="45"/>
        <end position="66"/>
    </location>
</feature>
<gene>
    <name evidence="7" type="ORF">NSA47_15090</name>
</gene>
<evidence type="ECO:0000256" key="1">
    <source>
        <dbReference type="ARBA" id="ARBA00004651"/>
    </source>
</evidence>
<sequence length="511" mass="57034">MKNQGFILSTLLLTIVNVLVRILGFLYRIILVRLIGAEGLGLFELVNPIIMLIFTLVGSGVPVAVIRLTSQAVARERESDGFKAVEYILFVMIGISLLFWIGLVVLTPLISKNILGDSRLSTPLYIFGPTILFASLAAVFRGYFYGTKNVIPPALSQLTEQFIRMSIVFALLKLLYPINPIMAVSVSMTGTVIGEMMGMSLLAFLFNKTKTNGPPASKTSKLSFRKTLGSFFTIAIPITVSRIVNSILRVITSIIIPIRLMISGLDKSTALSYFGKVNGMAMPLLFLPFTFTSALVMNLVPRISESMEKSNGSLLHYYIDKALHIAFVVAIPVCGMFLVFSDEIFLLLYDEGSGIYLAQLSIVVLFLCLYQITSSIMQGMGKEFISTIFYVGGMFLQLVLTYILVAQPDYQITGYILSTIISFFIISFLNFSYVLYYTKTKFKFSKWVITPTFATLCSLIFAIFSGQLLESYLNKSLSVLLSLIFMVIIYLGILYFTKNLRDIFKKVDEKR</sequence>
<dbReference type="PIRSF" id="PIRSF038958">
    <property type="entry name" value="PG_synth_SpoVB"/>
    <property type="match status" value="1"/>
</dbReference>
<evidence type="ECO:0000256" key="4">
    <source>
        <dbReference type="ARBA" id="ARBA00022989"/>
    </source>
</evidence>
<feature type="transmembrane region" description="Helical" evidence="6">
    <location>
        <begin position="477"/>
        <end position="496"/>
    </location>
</feature>
<dbReference type="RefSeq" id="WP_257533506.1">
    <property type="nucleotide sequence ID" value="NZ_JANKAS010000026.1"/>
</dbReference>
<feature type="transmembrane region" description="Helical" evidence="6">
    <location>
        <begin position="322"/>
        <end position="341"/>
    </location>
</feature>
<feature type="transmembrane region" description="Helical" evidence="6">
    <location>
        <begin position="353"/>
        <end position="372"/>
    </location>
</feature>
<feature type="transmembrane region" description="Helical" evidence="6">
    <location>
        <begin position="7"/>
        <end position="30"/>
    </location>
</feature>
<evidence type="ECO:0000313" key="8">
    <source>
        <dbReference type="Proteomes" id="UP001205748"/>
    </source>
</evidence>
<dbReference type="EMBL" id="JANKAS010000026">
    <property type="protein sequence ID" value="MCR1900288.1"/>
    <property type="molecule type" value="Genomic_DNA"/>
</dbReference>
<dbReference type="InterPro" id="IPR002797">
    <property type="entry name" value="Polysacc_synth"/>
</dbReference>
<name>A0AAE3L4M3_9FIRM</name>
<proteinExistence type="predicted"/>